<sequence>MVWRMFVRRRSLKRRIAGIGLLHVGVAGIILPFLHGAIFLMLGVYVLRDQYNWAYRAVGPLERRFPRMMGRMGSMEEKTMAWVDRQGARFRRRT</sequence>
<keyword evidence="3" id="KW-1185">Reference proteome</keyword>
<organism evidence="2 3">
    <name type="scientific">Rhodovarius crocodyli</name>
    <dbReference type="NCBI Taxonomy" id="1979269"/>
    <lineage>
        <taxon>Bacteria</taxon>
        <taxon>Pseudomonadati</taxon>
        <taxon>Pseudomonadota</taxon>
        <taxon>Alphaproteobacteria</taxon>
        <taxon>Acetobacterales</taxon>
        <taxon>Roseomonadaceae</taxon>
        <taxon>Rhodovarius</taxon>
    </lineage>
</organism>
<dbReference type="AlphaFoldDB" id="A0A437MPA1"/>
<keyword evidence="1" id="KW-1133">Transmembrane helix</keyword>
<reference evidence="2 3" key="1">
    <citation type="submission" date="2019-01" db="EMBL/GenBank/DDBJ databases">
        <authorList>
            <person name="Chen W.-M."/>
        </authorList>
    </citation>
    <scope>NUCLEOTIDE SEQUENCE [LARGE SCALE GENOMIC DNA]</scope>
    <source>
        <strain evidence="2 3">CCP-6</strain>
    </source>
</reference>
<keyword evidence="1" id="KW-0812">Transmembrane</keyword>
<accession>A0A437MPA1</accession>
<evidence type="ECO:0000256" key="1">
    <source>
        <dbReference type="SAM" id="Phobius"/>
    </source>
</evidence>
<dbReference type="EMBL" id="SACL01000001">
    <property type="protein sequence ID" value="RVT99465.1"/>
    <property type="molecule type" value="Genomic_DNA"/>
</dbReference>
<gene>
    <name evidence="2" type="ORF">EOD42_05090</name>
</gene>
<keyword evidence="1" id="KW-0472">Membrane</keyword>
<proteinExistence type="predicted"/>
<feature type="transmembrane region" description="Helical" evidence="1">
    <location>
        <begin position="21"/>
        <end position="47"/>
    </location>
</feature>
<name>A0A437MPA1_9PROT</name>
<evidence type="ECO:0000313" key="2">
    <source>
        <dbReference type="EMBL" id="RVT99465.1"/>
    </source>
</evidence>
<comment type="caution">
    <text evidence="2">The sequence shown here is derived from an EMBL/GenBank/DDBJ whole genome shotgun (WGS) entry which is preliminary data.</text>
</comment>
<dbReference type="Proteomes" id="UP000282957">
    <property type="component" value="Unassembled WGS sequence"/>
</dbReference>
<protein>
    <submittedName>
        <fullName evidence="2">Uncharacterized protein</fullName>
    </submittedName>
</protein>
<evidence type="ECO:0000313" key="3">
    <source>
        <dbReference type="Proteomes" id="UP000282957"/>
    </source>
</evidence>
<dbReference type="OrthoDB" id="7284440at2"/>